<feature type="region of interest" description="Disordered" evidence="1">
    <location>
        <begin position="458"/>
        <end position="507"/>
    </location>
</feature>
<evidence type="ECO:0000256" key="1">
    <source>
        <dbReference type="SAM" id="MobiDB-lite"/>
    </source>
</evidence>
<feature type="compositionally biased region" description="Basic and acidic residues" evidence="1">
    <location>
        <begin position="485"/>
        <end position="497"/>
    </location>
</feature>
<dbReference type="EMBL" id="GEZM01033792">
    <property type="protein sequence ID" value="JAV84125.1"/>
    <property type="molecule type" value="Transcribed_RNA"/>
</dbReference>
<feature type="compositionally biased region" description="Polar residues" evidence="1">
    <location>
        <begin position="893"/>
        <end position="913"/>
    </location>
</feature>
<name>A0A1Y1MII0_PHOPY</name>
<feature type="region of interest" description="Disordered" evidence="1">
    <location>
        <begin position="633"/>
        <end position="652"/>
    </location>
</feature>
<feature type="region of interest" description="Disordered" evidence="1">
    <location>
        <begin position="888"/>
        <end position="946"/>
    </location>
</feature>
<feature type="compositionally biased region" description="Low complexity" evidence="1">
    <location>
        <begin position="636"/>
        <end position="645"/>
    </location>
</feature>
<protein>
    <submittedName>
        <fullName evidence="2">Uncharacterized protein</fullName>
    </submittedName>
</protein>
<feature type="region of interest" description="Disordered" evidence="1">
    <location>
        <begin position="368"/>
        <end position="395"/>
    </location>
</feature>
<proteinExistence type="predicted"/>
<feature type="compositionally biased region" description="Basic and acidic residues" evidence="1">
    <location>
        <begin position="467"/>
        <end position="478"/>
    </location>
</feature>
<feature type="compositionally biased region" description="Polar residues" evidence="1">
    <location>
        <begin position="922"/>
        <end position="933"/>
    </location>
</feature>
<evidence type="ECO:0000313" key="2">
    <source>
        <dbReference type="EMBL" id="JAV84125.1"/>
    </source>
</evidence>
<feature type="compositionally biased region" description="Basic and acidic residues" evidence="1">
    <location>
        <begin position="377"/>
        <end position="395"/>
    </location>
</feature>
<organism evidence="2">
    <name type="scientific">Photinus pyralis</name>
    <name type="common">Common eastern firefly</name>
    <name type="synonym">Lampyris pyralis</name>
    <dbReference type="NCBI Taxonomy" id="7054"/>
    <lineage>
        <taxon>Eukaryota</taxon>
        <taxon>Metazoa</taxon>
        <taxon>Ecdysozoa</taxon>
        <taxon>Arthropoda</taxon>
        <taxon>Hexapoda</taxon>
        <taxon>Insecta</taxon>
        <taxon>Pterygota</taxon>
        <taxon>Neoptera</taxon>
        <taxon>Endopterygota</taxon>
        <taxon>Coleoptera</taxon>
        <taxon>Polyphaga</taxon>
        <taxon>Elateriformia</taxon>
        <taxon>Elateroidea</taxon>
        <taxon>Lampyridae</taxon>
        <taxon>Lampyrinae</taxon>
        <taxon>Photinus</taxon>
    </lineage>
</organism>
<dbReference type="AlphaFoldDB" id="A0A1Y1MII0"/>
<reference evidence="2" key="1">
    <citation type="journal article" date="2016" name="Sci. Rep.">
        <title>Molecular characterization of firefly nuptial gifts: a multi-omics approach sheds light on postcopulatory sexual selection.</title>
        <authorList>
            <person name="Al-Wathiqui N."/>
            <person name="Fallon T.R."/>
            <person name="South A."/>
            <person name="Weng J.K."/>
            <person name="Lewis S.M."/>
        </authorList>
    </citation>
    <scope>NUCLEOTIDE SEQUENCE</scope>
</reference>
<accession>A0A1Y1MII0</accession>
<sequence>MSFIKEFEQERNMSLCSTEVYNITGRRSAVECSETISDTIDRQILVESIVKSRPKSPPPIKPKPKPDDVSVTFTISEADLKQGTYKCKSLEGDEMNDIKVAPKETSVYSTISEVAPKEVAACKSGSSEGSAVKTTKTCLRESHSQSLASMYEKKVKVENTVPHKWESSMVTALTVASDKPYTKMAEIKEQTDTFSEIPTTTSTSALASALAVAPAVPFTPATAASLEPIPLPEETIPYFPPEHPIIPAPTESTEEKKGSKKVYGKKKEEVDTLFQDLPTPPAEKISMLAALTTAPARPYSPFAAESVTLTGNTQKEVTSEEASAKVEVQKTKPVVATKSLEDYSFFAHASKPILRTYVPYAKLEASEVTDTSTTVSKLEDESRTEHETREEHAAEKLEVSKNVHSSENITNVCTGLPPMIQVVRSTFETGTDKVQMEMSCQYLGENVPQKQIIERHTTTDVSQQQAMEHRTTEGRKTSEVVQSKTSEEERKLQRTEQSRQTFDEFSGPKKTIPMVDFDALQNVTESVMLQKATAVDHSKSQRRTGSTECKERQTIAPKAALPAMVNVEALPTSRPVSETVVKKAASSFQSEDHSFMAEQFRTSKANKEPITVIKPGESNLNVPQISFQPVVEDSRSSTTFSPRPRALTPSMINKPPPVLPYYQASLVAQECSAVGASLFDPTSPAISRSPSPCVVRPSSPFVTPSTALRPVSPAQGPPHNPLESHKSLHEIKHEGKVQEARSHVQTFIPQHQSKLQHSVQQSYKVEPPKVAQIFSEGSDKSVTVRQSAKQADLCEMSKMENKSVQFQSDGNVQIQRRTHVTEEYEHQQKSRVVQIEKLSSSTKLVDEKQAVGALSGGQTTVGFHFTNPQPLKSPFLGASTPVTDAQSKIPKRIQQNDPGAKTNTVNPTASASVPSAKVCPNKNVTKPSVSQPNAGTGGGRQAGAIGVAPKRGRGVLNLAAGPGSRVPLCAQCNANIRYLIVVFMLSAHACIIVPNPLPSLHMQLR</sequence>